<evidence type="ECO:0000256" key="4">
    <source>
        <dbReference type="ARBA" id="ARBA00022833"/>
    </source>
</evidence>
<evidence type="ECO:0000313" key="6">
    <source>
        <dbReference type="EMBL" id="MFC4249285.1"/>
    </source>
</evidence>
<name>A0ABD5P559_9EURY</name>
<dbReference type="GO" id="GO:0046872">
    <property type="term" value="F:metal ion binding"/>
    <property type="evidence" value="ECO:0007669"/>
    <property type="project" value="UniProtKB-KW"/>
</dbReference>
<keyword evidence="4" id="KW-0862">Zinc</keyword>
<dbReference type="InterPro" id="IPR053138">
    <property type="entry name" value="N-alpha-Ac-DABA_deacetylase"/>
</dbReference>
<evidence type="ECO:0000256" key="3">
    <source>
        <dbReference type="ARBA" id="ARBA00022801"/>
    </source>
</evidence>
<dbReference type="GO" id="GO:0016787">
    <property type="term" value="F:hydrolase activity"/>
    <property type="evidence" value="ECO:0007669"/>
    <property type="project" value="UniProtKB-KW"/>
</dbReference>
<evidence type="ECO:0000256" key="2">
    <source>
        <dbReference type="ARBA" id="ARBA00022723"/>
    </source>
</evidence>
<dbReference type="SUPFAM" id="SSF53187">
    <property type="entry name" value="Zn-dependent exopeptidases"/>
    <property type="match status" value="1"/>
</dbReference>
<evidence type="ECO:0000259" key="5">
    <source>
        <dbReference type="Pfam" id="PF24827"/>
    </source>
</evidence>
<dbReference type="Gene3D" id="3.40.630.10">
    <property type="entry name" value="Zn peptidases"/>
    <property type="match status" value="1"/>
</dbReference>
<sequence length="353" mass="38167">MEIGTAAVSRGECATGYLEVADLPTGGTERLPVIVARGERAGPTLWITGGVHGNEMTGIAAVQDVLADGVPDGLAGTVVCVPTCNPAGLRRLERTSYYHDDDPNRFFPDSTADRVRPRRVQELIDRRLYDAIVDSADALLDFHTAQVGSMPFVIRDRVLYGTQRDEETARTLAARLDYLARTVDLPLVTEYPTAEYEDRNLHRSTAGAVLNDAGIPALTLELGSFDVVEEENRAAGVAAAYRAMVGLGMLEAVPSRIDTSHELEAPVEFPVRRYVGPHASRSGFVRHQVAAGDVIAASDPVADVVDPHGEVLETLESEHDGYVLGRRPPVVYENDPVASMAVRDEGELVTARQ</sequence>
<gene>
    <name evidence="6" type="ORF">ACFOZ7_20535</name>
</gene>
<dbReference type="RefSeq" id="WP_246970537.1">
    <property type="nucleotide sequence ID" value="NZ_CP095397.1"/>
</dbReference>
<proteinExistence type="predicted"/>
<dbReference type="Proteomes" id="UP001595821">
    <property type="component" value="Unassembled WGS sequence"/>
</dbReference>
<reference evidence="6 7" key="1">
    <citation type="journal article" date="2014" name="Int. J. Syst. Evol. Microbiol.">
        <title>Complete genome sequence of Corynebacterium casei LMG S-19264T (=DSM 44701T), isolated from a smear-ripened cheese.</title>
        <authorList>
            <consortium name="US DOE Joint Genome Institute (JGI-PGF)"/>
            <person name="Walter F."/>
            <person name="Albersmeier A."/>
            <person name="Kalinowski J."/>
            <person name="Ruckert C."/>
        </authorList>
    </citation>
    <scope>NUCLEOTIDE SEQUENCE [LARGE SCALE GENOMIC DNA]</scope>
    <source>
        <strain evidence="6 7">IBRC-M 10912</strain>
    </source>
</reference>
<accession>A0ABD5P559</accession>
<protein>
    <submittedName>
        <fullName evidence="6">Succinylglutamate desuccinylase/aspartoacylase family protein</fullName>
    </submittedName>
</protein>
<keyword evidence="2" id="KW-0479">Metal-binding</keyword>
<evidence type="ECO:0000256" key="1">
    <source>
        <dbReference type="ARBA" id="ARBA00001947"/>
    </source>
</evidence>
<dbReference type="AlphaFoldDB" id="A0ABD5P559"/>
<dbReference type="PANTHER" id="PTHR37326">
    <property type="entry name" value="BLL3975 PROTEIN"/>
    <property type="match status" value="1"/>
</dbReference>
<evidence type="ECO:0000313" key="7">
    <source>
        <dbReference type="Proteomes" id="UP001595821"/>
    </source>
</evidence>
<keyword evidence="3" id="KW-0378">Hydrolase</keyword>
<comment type="caution">
    <text evidence="6">The sequence shown here is derived from an EMBL/GenBank/DDBJ whole genome shotgun (WGS) entry which is preliminary data.</text>
</comment>
<organism evidence="6 7">
    <name type="scientific">Natribaculum luteum</name>
    <dbReference type="NCBI Taxonomy" id="1586232"/>
    <lineage>
        <taxon>Archaea</taxon>
        <taxon>Methanobacteriati</taxon>
        <taxon>Methanobacteriota</taxon>
        <taxon>Stenosarchaea group</taxon>
        <taxon>Halobacteria</taxon>
        <taxon>Halobacteriales</taxon>
        <taxon>Natrialbaceae</taxon>
        <taxon>Natribaculum</taxon>
    </lineage>
</organism>
<comment type="cofactor">
    <cofactor evidence="1">
        <name>Zn(2+)</name>
        <dbReference type="ChEBI" id="CHEBI:29105"/>
    </cofactor>
</comment>
<dbReference type="PANTHER" id="PTHR37326:SF1">
    <property type="entry name" value="BLL3975 PROTEIN"/>
    <property type="match status" value="1"/>
</dbReference>
<dbReference type="InterPro" id="IPR055438">
    <property type="entry name" value="AstE_AspA_cat"/>
</dbReference>
<dbReference type="Pfam" id="PF24827">
    <property type="entry name" value="AstE_AspA_cat"/>
    <property type="match status" value="1"/>
</dbReference>
<feature type="domain" description="Succinylglutamate desuccinylase/Aspartoacylase catalytic" evidence="5">
    <location>
        <begin position="41"/>
        <end position="235"/>
    </location>
</feature>
<dbReference type="EMBL" id="JBHSDJ010000132">
    <property type="protein sequence ID" value="MFC4249285.1"/>
    <property type="molecule type" value="Genomic_DNA"/>
</dbReference>
<dbReference type="GeneID" id="71855698"/>